<evidence type="ECO:0000313" key="5">
    <source>
        <dbReference type="Proteomes" id="UP000005240"/>
    </source>
</evidence>
<dbReference type="PANTHER" id="PTHR33096:SF1">
    <property type="entry name" value="CXC1-LIKE CYSTEINE CLUSTER ASSOCIATED WITH KDZ TRANSPOSASES DOMAIN-CONTAINING PROTEIN"/>
    <property type="match status" value="1"/>
</dbReference>
<dbReference type="OrthoDB" id="2498779at2759"/>
<reference evidence="3" key="2">
    <citation type="submission" date="2016-05" db="EMBL/GenBank/DDBJ databases">
        <title>Comparative analysis highlights variable genome content of wheat rusts and divergence of the mating loci.</title>
        <authorList>
            <person name="Cuomo C.A."/>
            <person name="Bakkeren G."/>
            <person name="Szabo L."/>
            <person name="Khalil H."/>
            <person name="Joly D."/>
            <person name="Goldberg J."/>
            <person name="Young S."/>
            <person name="Zeng Q."/>
            <person name="Fellers J."/>
        </authorList>
    </citation>
    <scope>NUCLEOTIDE SEQUENCE [LARGE SCALE GENOMIC DNA]</scope>
    <source>
        <strain evidence="3">1-1 BBBD Race 1</strain>
    </source>
</reference>
<feature type="non-terminal residue" evidence="3">
    <location>
        <position position="147"/>
    </location>
</feature>
<dbReference type="VEuPathDB" id="FungiDB:PTTG_06788"/>
<keyword evidence="5" id="KW-1185">Reference proteome</keyword>
<sequence length="147" mass="16847">MGYLPGSPIRPVTAFLLPLLILHHCLWNNCNIGVMPFTTALQQYLEPRSERLMVKNSNHSCDLRKPFSAAVDLYQELDDQTNSMISKVMKLNKQTNLVSRACPACFGPAPTNLQDYPRLKNNELIVCLDRNFQHRHHSKASQDYHQL</sequence>
<feature type="chain" id="PRO_5008109859" evidence="1">
    <location>
        <begin position="28"/>
        <end position="147"/>
    </location>
</feature>
<evidence type="ECO:0000313" key="4">
    <source>
        <dbReference type="EnsemblFungi" id="PTTG_06788-t43_1-p1"/>
    </source>
</evidence>
<name>A0A180GF75_PUCT1</name>
<dbReference type="InterPro" id="IPR041320">
    <property type="entry name" value="CxC1"/>
</dbReference>
<reference evidence="4 5" key="3">
    <citation type="journal article" date="2017" name="G3 (Bethesda)">
        <title>Comparative analysis highlights variable genome content of wheat rusts and divergence of the mating loci.</title>
        <authorList>
            <person name="Cuomo C.A."/>
            <person name="Bakkeren G."/>
            <person name="Khalil H.B."/>
            <person name="Panwar V."/>
            <person name="Joly D."/>
            <person name="Linning R."/>
            <person name="Sakthikumar S."/>
            <person name="Song X."/>
            <person name="Adiconis X."/>
            <person name="Fan L."/>
            <person name="Goldberg J.M."/>
            <person name="Levin J.Z."/>
            <person name="Young S."/>
            <person name="Zeng Q."/>
            <person name="Anikster Y."/>
            <person name="Bruce M."/>
            <person name="Wang M."/>
            <person name="Yin C."/>
            <person name="McCallum B."/>
            <person name="Szabo L.J."/>
            <person name="Hulbert S."/>
            <person name="Chen X."/>
            <person name="Fellers J.P."/>
        </authorList>
    </citation>
    <scope>NUCLEOTIDE SEQUENCE</scope>
    <source>
        <strain evidence="4">isolate 1-1 / race 1 (BBBD)</strain>
        <strain evidence="5">Isolate 1-1 / race 1 (BBBD)</strain>
    </source>
</reference>
<organism evidence="3">
    <name type="scientific">Puccinia triticina (isolate 1-1 / race 1 (BBBD))</name>
    <name type="common">Brown leaf rust fungus</name>
    <dbReference type="NCBI Taxonomy" id="630390"/>
    <lineage>
        <taxon>Eukaryota</taxon>
        <taxon>Fungi</taxon>
        <taxon>Dikarya</taxon>
        <taxon>Basidiomycota</taxon>
        <taxon>Pucciniomycotina</taxon>
        <taxon>Pucciniomycetes</taxon>
        <taxon>Pucciniales</taxon>
        <taxon>Pucciniaceae</taxon>
        <taxon>Puccinia</taxon>
    </lineage>
</organism>
<proteinExistence type="predicted"/>
<reference evidence="4" key="4">
    <citation type="submission" date="2025-05" db="UniProtKB">
        <authorList>
            <consortium name="EnsemblFungi"/>
        </authorList>
    </citation>
    <scope>IDENTIFICATION</scope>
    <source>
        <strain evidence="4">isolate 1-1 / race 1 (BBBD)</strain>
    </source>
</reference>
<dbReference type="EnsemblFungi" id="PTTG_06788-t43_1">
    <property type="protein sequence ID" value="PTTG_06788-t43_1-p1"/>
    <property type="gene ID" value="PTTG_06788"/>
</dbReference>
<evidence type="ECO:0000313" key="3">
    <source>
        <dbReference type="EMBL" id="OAV91271.1"/>
    </source>
</evidence>
<accession>A0A180GF75</accession>
<protein>
    <submittedName>
        <fullName evidence="4">CxC1 domain-containing protein</fullName>
    </submittedName>
</protein>
<keyword evidence="1" id="KW-0732">Signal</keyword>
<evidence type="ECO:0000259" key="2">
    <source>
        <dbReference type="Pfam" id="PF18802"/>
    </source>
</evidence>
<dbReference type="EMBL" id="ADAS02000083">
    <property type="protein sequence ID" value="OAV91271.1"/>
    <property type="molecule type" value="Genomic_DNA"/>
</dbReference>
<gene>
    <name evidence="3" type="ORF">PTTG_06788</name>
</gene>
<evidence type="ECO:0000256" key="1">
    <source>
        <dbReference type="SAM" id="SignalP"/>
    </source>
</evidence>
<reference evidence="3" key="1">
    <citation type="submission" date="2009-11" db="EMBL/GenBank/DDBJ databases">
        <authorList>
            <consortium name="The Broad Institute Genome Sequencing Platform"/>
            <person name="Ward D."/>
            <person name="Feldgarden M."/>
            <person name="Earl A."/>
            <person name="Young S.K."/>
            <person name="Zeng Q."/>
            <person name="Koehrsen M."/>
            <person name="Alvarado L."/>
            <person name="Berlin A."/>
            <person name="Bochicchio J."/>
            <person name="Borenstein D."/>
            <person name="Chapman S.B."/>
            <person name="Chen Z."/>
            <person name="Engels R."/>
            <person name="Freedman E."/>
            <person name="Gellesch M."/>
            <person name="Goldberg J."/>
            <person name="Griggs A."/>
            <person name="Gujja S."/>
            <person name="Heilman E."/>
            <person name="Heiman D."/>
            <person name="Hepburn T."/>
            <person name="Howarth C."/>
            <person name="Jen D."/>
            <person name="Larson L."/>
            <person name="Lewis B."/>
            <person name="Mehta T."/>
            <person name="Park D."/>
            <person name="Pearson M."/>
            <person name="Roberts A."/>
            <person name="Saif S."/>
            <person name="Shea T."/>
            <person name="Shenoy N."/>
            <person name="Sisk P."/>
            <person name="Stolte C."/>
            <person name="Sykes S."/>
            <person name="Thomson T."/>
            <person name="Walk T."/>
            <person name="White J."/>
            <person name="Yandava C."/>
            <person name="Izard J."/>
            <person name="Baranova O.V."/>
            <person name="Blanton J.M."/>
            <person name="Tanner A.C."/>
            <person name="Dewhirst F.E."/>
            <person name="Haas B."/>
            <person name="Nusbaum C."/>
            <person name="Birren B."/>
        </authorList>
    </citation>
    <scope>NUCLEOTIDE SEQUENCE [LARGE SCALE GENOMIC DNA]</scope>
    <source>
        <strain evidence="3">1-1 BBBD Race 1</strain>
    </source>
</reference>
<dbReference type="AlphaFoldDB" id="A0A180GF75"/>
<feature type="domain" description="CxC1-like cysteine cluster associated with KDZ transposases" evidence="2">
    <location>
        <begin position="1"/>
        <end position="50"/>
    </location>
</feature>
<dbReference type="PANTHER" id="PTHR33096">
    <property type="entry name" value="CXC2 DOMAIN-CONTAINING PROTEIN"/>
    <property type="match status" value="1"/>
</dbReference>
<feature type="signal peptide" evidence="1">
    <location>
        <begin position="1"/>
        <end position="27"/>
    </location>
</feature>
<dbReference type="Pfam" id="PF18802">
    <property type="entry name" value="CxC1"/>
    <property type="match status" value="1"/>
</dbReference>
<dbReference type="Proteomes" id="UP000005240">
    <property type="component" value="Unassembled WGS sequence"/>
</dbReference>